<proteinExistence type="predicted"/>
<organism evidence="2 3">
    <name type="scientific">Potamilus streckersoni</name>
    <dbReference type="NCBI Taxonomy" id="2493646"/>
    <lineage>
        <taxon>Eukaryota</taxon>
        <taxon>Metazoa</taxon>
        <taxon>Spiralia</taxon>
        <taxon>Lophotrochozoa</taxon>
        <taxon>Mollusca</taxon>
        <taxon>Bivalvia</taxon>
        <taxon>Autobranchia</taxon>
        <taxon>Heteroconchia</taxon>
        <taxon>Palaeoheterodonta</taxon>
        <taxon>Unionida</taxon>
        <taxon>Unionoidea</taxon>
        <taxon>Unionidae</taxon>
        <taxon>Ambleminae</taxon>
        <taxon>Lampsilini</taxon>
        <taxon>Potamilus</taxon>
    </lineage>
</organism>
<sequence>MGLVVPKRIVTPRTSQPHLVSDLPLPPPSPPKPDVPAGRDDQLPLHKPCDPQRSLFPSNEEGVEILHKDIDPIGPVKKLHSSTKTDKRQCGIFGIAIHREDRLLIVDSVVP</sequence>
<feature type="region of interest" description="Disordered" evidence="1">
    <location>
        <begin position="1"/>
        <end position="57"/>
    </location>
</feature>
<reference evidence="2" key="1">
    <citation type="journal article" date="2021" name="Genome Biol. Evol.">
        <title>A High-Quality Reference Genome for a Parasitic Bivalve with Doubly Uniparental Inheritance (Bivalvia: Unionida).</title>
        <authorList>
            <person name="Smith C.H."/>
        </authorList>
    </citation>
    <scope>NUCLEOTIDE SEQUENCE</scope>
    <source>
        <strain evidence="2">CHS0354</strain>
    </source>
</reference>
<dbReference type="EMBL" id="JAEAOA010002359">
    <property type="protein sequence ID" value="KAK3603154.1"/>
    <property type="molecule type" value="Genomic_DNA"/>
</dbReference>
<keyword evidence="3" id="KW-1185">Reference proteome</keyword>
<evidence type="ECO:0000313" key="3">
    <source>
        <dbReference type="Proteomes" id="UP001195483"/>
    </source>
</evidence>
<protein>
    <submittedName>
        <fullName evidence="2">Uncharacterized protein</fullName>
    </submittedName>
</protein>
<evidence type="ECO:0000313" key="2">
    <source>
        <dbReference type="EMBL" id="KAK3603154.1"/>
    </source>
</evidence>
<feature type="compositionally biased region" description="Pro residues" evidence="1">
    <location>
        <begin position="24"/>
        <end position="34"/>
    </location>
</feature>
<gene>
    <name evidence="2" type="ORF">CHS0354_042985</name>
</gene>
<dbReference type="Proteomes" id="UP001195483">
    <property type="component" value="Unassembled WGS sequence"/>
</dbReference>
<evidence type="ECO:0000256" key="1">
    <source>
        <dbReference type="SAM" id="MobiDB-lite"/>
    </source>
</evidence>
<name>A0AAE0T4E2_9BIVA</name>
<reference evidence="2" key="3">
    <citation type="submission" date="2023-05" db="EMBL/GenBank/DDBJ databases">
        <authorList>
            <person name="Smith C.H."/>
        </authorList>
    </citation>
    <scope>NUCLEOTIDE SEQUENCE</scope>
    <source>
        <strain evidence="2">CHS0354</strain>
        <tissue evidence="2">Mantle</tissue>
    </source>
</reference>
<reference evidence="2" key="2">
    <citation type="journal article" date="2021" name="Genome Biol. Evol.">
        <title>Developing a high-quality reference genome for a parasitic bivalve with doubly uniparental inheritance (Bivalvia: Unionida).</title>
        <authorList>
            <person name="Smith C.H."/>
        </authorList>
    </citation>
    <scope>NUCLEOTIDE SEQUENCE</scope>
    <source>
        <strain evidence="2">CHS0354</strain>
        <tissue evidence="2">Mantle</tissue>
    </source>
</reference>
<feature type="compositionally biased region" description="Basic and acidic residues" evidence="1">
    <location>
        <begin position="37"/>
        <end position="50"/>
    </location>
</feature>
<dbReference type="AlphaFoldDB" id="A0AAE0T4E2"/>
<comment type="caution">
    <text evidence="2">The sequence shown here is derived from an EMBL/GenBank/DDBJ whole genome shotgun (WGS) entry which is preliminary data.</text>
</comment>
<accession>A0AAE0T4E2</accession>